<dbReference type="VEuPathDB" id="FungiDB:Z520_04654"/>
<protein>
    <recommendedName>
        <fullName evidence="5">FAD-binding PCMH-type domain-containing protein</fullName>
    </recommendedName>
</protein>
<dbReference type="InterPro" id="IPR016169">
    <property type="entry name" value="FAD-bd_PCMH_sub2"/>
</dbReference>
<dbReference type="Proteomes" id="UP000053411">
    <property type="component" value="Unassembled WGS sequence"/>
</dbReference>
<dbReference type="PANTHER" id="PTHR42973:SF22">
    <property type="entry name" value="FAD-BINDING PCMH-TYPE DOMAIN-CONTAINING PROTEIN-RELATED"/>
    <property type="match status" value="1"/>
</dbReference>
<evidence type="ECO:0000259" key="5">
    <source>
        <dbReference type="PROSITE" id="PS51387"/>
    </source>
</evidence>
<dbReference type="GO" id="GO:0071949">
    <property type="term" value="F:FAD binding"/>
    <property type="evidence" value="ECO:0007669"/>
    <property type="project" value="InterPro"/>
</dbReference>
<sequence>MQESSLVPACIVSPLWAQSVSTAVSILSENDCPFAIRGQTHAPAAGFANIDGGVTLDMTSLASVSLNADRSVVSVGAGSSWLSVYSYLDPFNLTVAGGRNGAVGVGGLTLGGGISHFTARVGWACDNVVNFQVVLASGALVDVNATSHPLLFRALKGGGNNFGVVTRFDLATIPQGDISVTTLSHAVAERDSVFDAFTNLTTASPFDPYISLVTGLLFNATSKAWTLSNSAVYTAPNPDPPAFRGLKAIPSLSNTTRVTNLSAFANETPTPPLNWLFWTGTYAASTSLMSQTFDTLNTSFYNFTVPGGVVWSIAFEPLPTIISSYASAKGGNSLGTSPADGNAYILLISALWPNRSSNSVVEQTARSVGAQIDALAAGQGMLHRFRYLNYADPSQSPLRSFGPQNFARLTRASRAYDPQGVFQNNVPGGFKLV</sequence>
<accession>A0A0D2HDQ1</accession>
<organism evidence="6 7">
    <name type="scientific">Fonsecaea multimorphosa CBS 102226</name>
    <dbReference type="NCBI Taxonomy" id="1442371"/>
    <lineage>
        <taxon>Eukaryota</taxon>
        <taxon>Fungi</taxon>
        <taxon>Dikarya</taxon>
        <taxon>Ascomycota</taxon>
        <taxon>Pezizomycotina</taxon>
        <taxon>Eurotiomycetes</taxon>
        <taxon>Chaetothyriomycetidae</taxon>
        <taxon>Chaetothyriales</taxon>
        <taxon>Herpotrichiellaceae</taxon>
        <taxon>Fonsecaea</taxon>
    </lineage>
</organism>
<evidence type="ECO:0000313" key="7">
    <source>
        <dbReference type="Proteomes" id="UP000053411"/>
    </source>
</evidence>
<dbReference type="GeneID" id="27710400"/>
<dbReference type="Pfam" id="PF08031">
    <property type="entry name" value="BBE"/>
    <property type="match status" value="1"/>
</dbReference>
<dbReference type="AlphaFoldDB" id="A0A0D2HDQ1"/>
<reference evidence="6 7" key="1">
    <citation type="submission" date="2015-01" db="EMBL/GenBank/DDBJ databases">
        <title>The Genome Sequence of Fonsecaea multimorphosa CBS 102226.</title>
        <authorList>
            <consortium name="The Broad Institute Genomics Platform"/>
            <person name="Cuomo C."/>
            <person name="de Hoog S."/>
            <person name="Gorbushina A."/>
            <person name="Stielow B."/>
            <person name="Teixiera M."/>
            <person name="Abouelleil A."/>
            <person name="Chapman S.B."/>
            <person name="Priest M."/>
            <person name="Young S.K."/>
            <person name="Wortman J."/>
            <person name="Nusbaum C."/>
            <person name="Birren B."/>
        </authorList>
    </citation>
    <scope>NUCLEOTIDE SEQUENCE [LARGE SCALE GENOMIC DNA]</scope>
    <source>
        <strain evidence="6 7">CBS 102226</strain>
    </source>
</reference>
<evidence type="ECO:0000256" key="3">
    <source>
        <dbReference type="ARBA" id="ARBA00022827"/>
    </source>
</evidence>
<dbReference type="PANTHER" id="PTHR42973">
    <property type="entry name" value="BINDING OXIDOREDUCTASE, PUTATIVE (AFU_ORTHOLOGUE AFUA_1G17690)-RELATED"/>
    <property type="match status" value="1"/>
</dbReference>
<name>A0A0D2HDQ1_9EURO</name>
<evidence type="ECO:0000256" key="2">
    <source>
        <dbReference type="ARBA" id="ARBA00022630"/>
    </source>
</evidence>
<evidence type="ECO:0000313" key="6">
    <source>
        <dbReference type="EMBL" id="KIY00016.1"/>
    </source>
</evidence>
<dbReference type="Pfam" id="PF01565">
    <property type="entry name" value="FAD_binding_4"/>
    <property type="match status" value="1"/>
</dbReference>
<dbReference type="PROSITE" id="PS51387">
    <property type="entry name" value="FAD_PCMH"/>
    <property type="match status" value="1"/>
</dbReference>
<dbReference type="EMBL" id="KN848068">
    <property type="protein sequence ID" value="KIY00016.1"/>
    <property type="molecule type" value="Genomic_DNA"/>
</dbReference>
<keyword evidence="4" id="KW-0560">Oxidoreductase</keyword>
<dbReference type="InterPro" id="IPR012951">
    <property type="entry name" value="BBE"/>
</dbReference>
<dbReference type="SUPFAM" id="SSF56176">
    <property type="entry name" value="FAD-binding/transporter-associated domain-like"/>
    <property type="match status" value="1"/>
</dbReference>
<keyword evidence="3" id="KW-0274">FAD</keyword>
<dbReference type="InterPro" id="IPR036318">
    <property type="entry name" value="FAD-bd_PCMH-like_sf"/>
</dbReference>
<dbReference type="Gene3D" id="3.30.465.10">
    <property type="match status" value="1"/>
</dbReference>
<keyword evidence="2" id="KW-0285">Flavoprotein</keyword>
<dbReference type="InterPro" id="IPR050416">
    <property type="entry name" value="FAD-linked_Oxidoreductase"/>
</dbReference>
<dbReference type="InterPro" id="IPR006094">
    <property type="entry name" value="Oxid_FAD_bind_N"/>
</dbReference>
<feature type="domain" description="FAD-binding PCMH-type" evidence="5">
    <location>
        <begin position="4"/>
        <end position="175"/>
    </location>
</feature>
<dbReference type="OrthoDB" id="2151789at2759"/>
<dbReference type="InterPro" id="IPR016166">
    <property type="entry name" value="FAD-bd_PCMH"/>
</dbReference>
<comment type="similarity">
    <text evidence="1">Belongs to the oxygen-dependent FAD-linked oxidoreductase family.</text>
</comment>
<evidence type="ECO:0000256" key="1">
    <source>
        <dbReference type="ARBA" id="ARBA00005466"/>
    </source>
</evidence>
<gene>
    <name evidence="6" type="ORF">Z520_04654</name>
</gene>
<proteinExistence type="inferred from homology"/>
<dbReference type="GO" id="GO:0016491">
    <property type="term" value="F:oxidoreductase activity"/>
    <property type="evidence" value="ECO:0007669"/>
    <property type="project" value="UniProtKB-KW"/>
</dbReference>
<dbReference type="STRING" id="1442371.A0A0D2HDQ1"/>
<evidence type="ECO:0000256" key="4">
    <source>
        <dbReference type="ARBA" id="ARBA00023002"/>
    </source>
</evidence>
<keyword evidence="7" id="KW-1185">Reference proteome</keyword>
<dbReference type="RefSeq" id="XP_016634138.1">
    <property type="nucleotide sequence ID" value="XM_016775158.1"/>
</dbReference>